<evidence type="ECO:0000256" key="1">
    <source>
        <dbReference type="SAM" id="Phobius"/>
    </source>
</evidence>
<keyword evidence="1" id="KW-0472">Membrane</keyword>
<feature type="transmembrane region" description="Helical" evidence="1">
    <location>
        <begin position="39"/>
        <end position="57"/>
    </location>
</feature>
<protein>
    <submittedName>
        <fullName evidence="2">Uncharacterized protein</fullName>
    </submittedName>
</protein>
<feature type="transmembrane region" description="Helical" evidence="1">
    <location>
        <begin position="7"/>
        <end position="27"/>
    </location>
</feature>
<dbReference type="AlphaFoldDB" id="A0A831RJ61"/>
<sequence>MKRENLLYLLLSAVLVVGGYFFLRYAYHISDRLPFTQEIMLIVLGTIVTVMITAMLLNKQTEVELRKEENIKFLELKTGIYFDLLQRIEEILLAGHSTPQDLIRMRFLTHRLSLVASPEVLEQYESFVRKFQQAASDQAFAIEEENEIDRELARLSVHIRQDLVGELDERSTFSRKRISDQIMENVRLQRIRRR</sequence>
<name>A0A831RJ61_9GAMM</name>
<dbReference type="Proteomes" id="UP000886251">
    <property type="component" value="Unassembled WGS sequence"/>
</dbReference>
<reference evidence="2" key="1">
    <citation type="journal article" date="2020" name="mSystems">
        <title>Genome- and Community-Level Interaction Insights into Carbon Utilization and Element Cycling Functions of Hydrothermarchaeota in Hydrothermal Sediment.</title>
        <authorList>
            <person name="Zhou Z."/>
            <person name="Liu Y."/>
            <person name="Xu W."/>
            <person name="Pan J."/>
            <person name="Luo Z.H."/>
            <person name="Li M."/>
        </authorList>
    </citation>
    <scope>NUCLEOTIDE SEQUENCE [LARGE SCALE GENOMIC DNA]</scope>
    <source>
        <strain evidence="2">HyVt-443</strain>
    </source>
</reference>
<evidence type="ECO:0000313" key="2">
    <source>
        <dbReference type="EMBL" id="HEB95603.1"/>
    </source>
</evidence>
<accession>A0A831RJ61</accession>
<comment type="caution">
    <text evidence="2">The sequence shown here is derived from an EMBL/GenBank/DDBJ whole genome shotgun (WGS) entry which is preliminary data.</text>
</comment>
<keyword evidence="1" id="KW-0812">Transmembrane</keyword>
<organism evidence="2">
    <name type="scientific">Sedimenticola thiotaurini</name>
    <dbReference type="NCBI Taxonomy" id="1543721"/>
    <lineage>
        <taxon>Bacteria</taxon>
        <taxon>Pseudomonadati</taxon>
        <taxon>Pseudomonadota</taxon>
        <taxon>Gammaproteobacteria</taxon>
        <taxon>Chromatiales</taxon>
        <taxon>Sedimenticolaceae</taxon>
        <taxon>Sedimenticola</taxon>
    </lineage>
</organism>
<dbReference type="EMBL" id="DRKP01000050">
    <property type="protein sequence ID" value="HEB95603.1"/>
    <property type="molecule type" value="Genomic_DNA"/>
</dbReference>
<keyword evidence="1" id="KW-1133">Transmembrane helix</keyword>
<proteinExistence type="predicted"/>
<gene>
    <name evidence="2" type="ORF">ENI96_04130</name>
</gene>